<organism evidence="1">
    <name type="scientific">marine sediment metagenome</name>
    <dbReference type="NCBI Taxonomy" id="412755"/>
    <lineage>
        <taxon>unclassified sequences</taxon>
        <taxon>metagenomes</taxon>
        <taxon>ecological metagenomes</taxon>
    </lineage>
</organism>
<reference evidence="1" key="1">
    <citation type="journal article" date="2014" name="Front. Microbiol.">
        <title>High frequency of phylogenetically diverse reductive dehalogenase-homologous genes in deep subseafloor sedimentary metagenomes.</title>
        <authorList>
            <person name="Kawai M."/>
            <person name="Futagami T."/>
            <person name="Toyoda A."/>
            <person name="Takaki Y."/>
            <person name="Nishi S."/>
            <person name="Hori S."/>
            <person name="Arai W."/>
            <person name="Tsubouchi T."/>
            <person name="Morono Y."/>
            <person name="Uchiyama I."/>
            <person name="Ito T."/>
            <person name="Fujiyama A."/>
            <person name="Inagaki F."/>
            <person name="Takami H."/>
        </authorList>
    </citation>
    <scope>NUCLEOTIDE SEQUENCE</scope>
    <source>
        <strain evidence="1">Expedition CK06-06</strain>
    </source>
</reference>
<evidence type="ECO:0000313" key="1">
    <source>
        <dbReference type="EMBL" id="GAI81972.1"/>
    </source>
</evidence>
<sequence length="87" mass="10242">MSTKKYPTLRKVNYKKRIEDMENHGLLKVPSTYKNYYGKRYRLVHIGGLSDSENLDKKIQKHGHQVNIEGFGIGCVVYMRDKKEGYF</sequence>
<name>X1RMM8_9ZZZZ</name>
<protein>
    <submittedName>
        <fullName evidence="1">Uncharacterized protein</fullName>
    </submittedName>
</protein>
<dbReference type="AlphaFoldDB" id="X1RMM8"/>
<gene>
    <name evidence="1" type="ORF">S12H4_23165</name>
</gene>
<proteinExistence type="predicted"/>
<accession>X1RMM8</accession>
<dbReference type="EMBL" id="BARW01012237">
    <property type="protein sequence ID" value="GAI81972.1"/>
    <property type="molecule type" value="Genomic_DNA"/>
</dbReference>
<comment type="caution">
    <text evidence="1">The sequence shown here is derived from an EMBL/GenBank/DDBJ whole genome shotgun (WGS) entry which is preliminary data.</text>
</comment>